<proteinExistence type="predicted"/>
<evidence type="ECO:0000256" key="1">
    <source>
        <dbReference type="SAM" id="MobiDB-lite"/>
    </source>
</evidence>
<accession>A0ABP8DMT6</accession>
<evidence type="ECO:0000313" key="3">
    <source>
        <dbReference type="Proteomes" id="UP001500620"/>
    </source>
</evidence>
<dbReference type="InterPro" id="IPR025855">
    <property type="entry name" value="Replic_Relax"/>
</dbReference>
<feature type="region of interest" description="Disordered" evidence="1">
    <location>
        <begin position="1"/>
        <end position="22"/>
    </location>
</feature>
<organism evidence="2 3">
    <name type="scientific">Dactylosporangium darangshiense</name>
    <dbReference type="NCBI Taxonomy" id="579108"/>
    <lineage>
        <taxon>Bacteria</taxon>
        <taxon>Bacillati</taxon>
        <taxon>Actinomycetota</taxon>
        <taxon>Actinomycetes</taxon>
        <taxon>Micromonosporales</taxon>
        <taxon>Micromonosporaceae</taxon>
        <taxon>Dactylosporangium</taxon>
    </lineage>
</organism>
<feature type="compositionally biased region" description="Basic and acidic residues" evidence="1">
    <location>
        <begin position="1"/>
        <end position="11"/>
    </location>
</feature>
<evidence type="ECO:0000313" key="2">
    <source>
        <dbReference type="EMBL" id="GAA4259924.1"/>
    </source>
</evidence>
<evidence type="ECO:0008006" key="4">
    <source>
        <dbReference type="Google" id="ProtNLM"/>
    </source>
</evidence>
<name>A0ABP8DMT6_9ACTN</name>
<protein>
    <recommendedName>
        <fullName evidence="4">Replication-relaxation</fullName>
    </recommendedName>
</protein>
<sequence length="325" mass="36257">MSANIESRHFPQGELSTGDTPRVVLRTTDPRRTSAHTLIDISHRLRPRDYTIASLLDEHTTLTTEHLSSILFANPTTCRHRLQLLRRLGFIDRFIRNRPGAPNPVCWLPGLLSSRYAALAREESPPSARAVRDRQDRVYSSPTLEHLLAVNQFFVGLLVHARRRPAAALTRWWSERTTAAAFGHRIKPDGHGVWTDGDQETGFFAEVDRGSEPIGRLVDKLASHRKLRAEGGPQYPILFVLPSRLREQNLHRKLADRPEPTLVVATTSPESGLDPAGPVWRLAGNGRHRLALADLPSSHGQPGPLTPGPTRPEDDPLRLVLDSTN</sequence>
<feature type="region of interest" description="Disordered" evidence="1">
    <location>
        <begin position="293"/>
        <end position="325"/>
    </location>
</feature>
<dbReference type="EMBL" id="BAABAT010000038">
    <property type="protein sequence ID" value="GAA4259924.1"/>
    <property type="molecule type" value="Genomic_DNA"/>
</dbReference>
<keyword evidence="3" id="KW-1185">Reference proteome</keyword>
<dbReference type="Proteomes" id="UP001500620">
    <property type="component" value="Unassembled WGS sequence"/>
</dbReference>
<comment type="caution">
    <text evidence="2">The sequence shown here is derived from an EMBL/GenBank/DDBJ whole genome shotgun (WGS) entry which is preliminary data.</text>
</comment>
<gene>
    <name evidence="2" type="ORF">GCM10022255_086570</name>
</gene>
<dbReference type="RefSeq" id="WP_345136840.1">
    <property type="nucleotide sequence ID" value="NZ_BAABAT010000038.1"/>
</dbReference>
<reference evidence="3" key="1">
    <citation type="journal article" date="2019" name="Int. J. Syst. Evol. Microbiol.">
        <title>The Global Catalogue of Microorganisms (GCM) 10K type strain sequencing project: providing services to taxonomists for standard genome sequencing and annotation.</title>
        <authorList>
            <consortium name="The Broad Institute Genomics Platform"/>
            <consortium name="The Broad Institute Genome Sequencing Center for Infectious Disease"/>
            <person name="Wu L."/>
            <person name="Ma J."/>
        </authorList>
    </citation>
    <scope>NUCLEOTIDE SEQUENCE [LARGE SCALE GENOMIC DNA]</scope>
    <source>
        <strain evidence="3">JCM 17441</strain>
    </source>
</reference>
<dbReference type="Pfam" id="PF13814">
    <property type="entry name" value="Replic_Relax"/>
    <property type="match status" value="1"/>
</dbReference>